<evidence type="ECO:0000259" key="23">
    <source>
        <dbReference type="PROSITE" id="PS50975"/>
    </source>
</evidence>
<dbReference type="Pfam" id="PF00117">
    <property type="entry name" value="GATase"/>
    <property type="match status" value="1"/>
</dbReference>
<evidence type="ECO:0000256" key="21">
    <source>
        <dbReference type="PROSITE-ProRule" id="PRU00409"/>
    </source>
</evidence>
<keyword evidence="10 21" id="KW-0067">ATP-binding</keyword>
<dbReference type="RefSeq" id="XP_040743845.1">
    <property type="nucleotide sequence ID" value="XM_040887493.1"/>
</dbReference>
<evidence type="ECO:0000256" key="14">
    <source>
        <dbReference type="ARBA" id="ARBA00043979"/>
    </source>
</evidence>
<comment type="caution">
    <text evidence="25">The sequence shown here is derived from an EMBL/GenBank/DDBJ whole genome shotgun (WGS) entry which is preliminary data.</text>
</comment>
<comment type="catalytic activity">
    <reaction evidence="19">
        <text>carbamoyl phosphate + L-aspartate = N-carbamoyl-L-aspartate + phosphate + H(+)</text>
        <dbReference type="Rhea" id="RHEA:20013"/>
        <dbReference type="ChEBI" id="CHEBI:15378"/>
        <dbReference type="ChEBI" id="CHEBI:29991"/>
        <dbReference type="ChEBI" id="CHEBI:32814"/>
        <dbReference type="ChEBI" id="CHEBI:43474"/>
        <dbReference type="ChEBI" id="CHEBI:58228"/>
        <dbReference type="EC" id="2.1.3.2"/>
    </reaction>
</comment>
<dbReference type="InterPro" id="IPR002082">
    <property type="entry name" value="Asp_carbamoyltransf"/>
</dbReference>
<keyword evidence="26" id="KW-1185">Reference proteome</keyword>
<dbReference type="InterPro" id="IPR032466">
    <property type="entry name" value="Metal_Hydrolase"/>
</dbReference>
<evidence type="ECO:0000256" key="11">
    <source>
        <dbReference type="ARBA" id="ARBA00022975"/>
    </source>
</evidence>
<dbReference type="PRINTS" id="PR00101">
    <property type="entry name" value="ATCASE"/>
</dbReference>
<gene>
    <name evidence="25" type="ORF">DL89DRAFT_267426</name>
</gene>
<evidence type="ECO:0000256" key="18">
    <source>
        <dbReference type="ARBA" id="ARBA00048816"/>
    </source>
</evidence>
<dbReference type="GO" id="GO:0005951">
    <property type="term" value="C:carbamoyl-phosphate synthase complex"/>
    <property type="evidence" value="ECO:0007669"/>
    <property type="project" value="TreeGrafter"/>
</dbReference>
<dbReference type="STRING" id="61395.A0A1Y1W9J2"/>
<dbReference type="SUPFAM" id="SSF56059">
    <property type="entry name" value="Glutathione synthetase ATP-binding domain-like"/>
    <property type="match status" value="2"/>
</dbReference>
<dbReference type="InterPro" id="IPR036897">
    <property type="entry name" value="CarbamoylP_synth_lsu_oligo_sf"/>
</dbReference>
<comment type="similarity">
    <text evidence="15">In the N-terminal section; belongs to the CarA family.</text>
</comment>
<keyword evidence="11" id="KW-0665">Pyrimidine biosynthesis</keyword>
<dbReference type="Pfam" id="PF25596">
    <property type="entry name" value="CPSase_L_D1"/>
    <property type="match status" value="2"/>
</dbReference>
<dbReference type="GO" id="GO:0004087">
    <property type="term" value="F:carbamoyl-phosphate synthase (ammonia) activity"/>
    <property type="evidence" value="ECO:0007669"/>
    <property type="project" value="UniProtKB-EC"/>
</dbReference>
<dbReference type="Gene3D" id="3.40.50.20">
    <property type="match status" value="2"/>
</dbReference>
<dbReference type="NCBIfam" id="TIGR01369">
    <property type="entry name" value="CPSaseII_lrg"/>
    <property type="match status" value="1"/>
</dbReference>
<dbReference type="PROSITE" id="PS50975">
    <property type="entry name" value="ATP_GRASP"/>
    <property type="match status" value="2"/>
</dbReference>
<dbReference type="Gene3D" id="3.30.1490.20">
    <property type="entry name" value="ATP-grasp fold, A domain"/>
    <property type="match status" value="1"/>
</dbReference>
<sequence>MPAVPIATNVQESRAASPTPEVAIVPPCTAAIATFGPNCGAKSPEEIENSTQQPTIATLALKDGALLQGYSFGAEAKSVSGECVFQTGMVGYPESLTDPSYRGQILVLTYPLIGNYGVPSQTELDPLLKDLPAYFESNQIHVAGLVVGQASAEFSHHLAESSLGDWLKREGVPAIYGVDTRAITKRIREEGVMLGKILFPTSVVGTNNYTAEAGDEAAQVLPEYQNVAWVDPNATNLVADVSCKEPKLYKPDEATAIKRPDGRTVRVVAVDIGMKYNQIRCFVKRGVELLVVPWDYDFLKEADNMDGLFLSNGPGDPTTITVTIERVKQALALQKFPIFGICLGHQVFALASGAQTEKLKYGNRGQNIPCTDMLTSRCYITSQNHGYAVKADTLPATIKELFVNANDGTNEGIYHTDLPYFSVQFHPESNPGPRDTEILFDIFISTIKRCLETGKVAGPVEFPGAEAAQARRQQREQWEKELANDTDKSGRIVKGRRIRKVLVLGSGGLSIGQAGEFDYSGSQAIKALKEEGIYTILINPNIATIQTSKGLADKCYFLPVTPDCVRKVIKHERPDGIYCTFGGQTALSIGVSLKDEFEDLGVQVLGTSIDTIMVTEDRELFASAMSEIGEKCAKSAAAISIEEAIAAANDIGYPLIVRAAYALGGLGSGFASNEEELVALCRKAFAASPQVLVERSMKGWKEVEYEVVRDAQDNCITVCNMENFDPLGIHTGDSIVVAPSQTLSDEDYQMLRTTAVNVIRHLGVVGECNIQYALNPHSREYCIIEVNARLSRSSALASKATGYPLAFVAAKLGLEIPLNEIRNSVTKETTACFEPSLDYIVVKIPRWDLKKFDRVSKNLSSAMKSVGEVMAIGRTFEETIQEAIRSVDTSFDGFCRSSYVPETKEAIEEELTKPTDLRVFAIANALHMGYTVEEIHSLTAIDKWFLCKLRSMVETERRLATYSADQTIPRPLLLHAKQQGFSDNGIAQLTKRNEMQVRNTRTGYHITPFVKQIDTVAAEFPAFTNYLYITYNASEHDVKFVDNGVMVLGSGVYRIGSSVEFDWCAVRAIRTLRENKFKTIMVNYNPETVSTDYDEADRLYFSNITLERIMDIYEAETSAGVIISMGGQAPNNIALGLHRNKVKIFGTSPENIDGAENRYKFSRMLDQIGIDQPEWRELTQFEDAEEFCADVGFPVLVRPSYVLSGAAMNVVSTAGDLKSYLNEAATVSRDHPVVITKFIEEAKEIDVDAVALDGKLVMHCVSEHVENAGVHSGDATLVQPPQDLDPVTVRKIGEATAAIGQALRVTGPYNIQFMAKNNEIKVIECNVRAARSFPFVSKVTGVDLIEMATKVMLGLPITPYPNRGKRLDYVGVKVPQFSFSRLQGADPILGVEMASTGEVAAFGRDKYDAYLKAMLATGFQLPKKNILLSIGSYKEKVEMLPSVQRLFESGFQLFATPGTADFLQEHGISVIALEADKAREGYSLQEYLSNTKIDLYINLPSKNRFRRPASYVSNGYRSRRMAIDFSVPLITNVKCAKMFIEALARFVVDKWEIENVDYITSHRTTVLPGLVNISALLPSATSDAITESTRAAICGGFTMLGVSAHTADGAAATSDKQVAKVKTAGRGHSYADYVVEVAATDANPASAAALSADAPILFVSFDKSQSAHVDKYATVSEHFKSWPQGSAIITNASGNDLASTLLLASLFNRQIHITDVRSADDLELIDLSRTRGLNVTCDMSVYALFADRLPAIEGLSKDVDPLWSKLSAIDCFTIGVLPAQVLKALGAEGVNAGAVGYQIALPLLYTAVAEGRLQSSDIVERFCKAPRRIFGLPEQPETYVEIHQDRLAHVPATSDDLKWFADLATKPVRCVVHRVVMRGKTVFLDGKFYDATAEPMGRDLGYVLRTMSSGPSSKQLAQGASAGMLAVSTAGASRDIAAGPMSPVPKHLAGAPADAEASEEAEALSPTAPTAIDLASSALVKGAIERPLRENRLADVLARHGNVNPFYMKHVLSVRQFTREDFHLLFAVAQEMRTAVQRSGQLPILKGRVMAAVFYEPSSRTSSSFQAAMLRLGGQVFTANSETSSVAKGETLEDTIRTFGSYADIITLRHPQPGSVQGAARFANVPLINAGDGIGEHPSQAMLDTFTIREELGTVNGLVITLVGDLKNGRTVHSLSRIISQYKNITLNYVSPASLGMPESIKRDIALRAPYVVQNEYNELTDEVLAKTDVLYVTRVQKERFESEAAYDAVKSAFIIDNSVMRKCKRNMIVMHPLPRVTEIAPEVDTDQRAAYFRQMQYGMFVRMALLALVLSKSF</sequence>
<dbReference type="GO" id="GO:0004088">
    <property type="term" value="F:carbamoyl-phosphate synthase (glutamine-hydrolyzing) activity"/>
    <property type="evidence" value="ECO:0007669"/>
    <property type="project" value="UniProtKB-EC"/>
</dbReference>
<dbReference type="SUPFAM" id="SSF52021">
    <property type="entry name" value="Carbamoyl phosphate synthetase, small subunit N-terminal domain"/>
    <property type="match status" value="1"/>
</dbReference>
<evidence type="ECO:0000256" key="13">
    <source>
        <dbReference type="ARBA" id="ARBA00043968"/>
    </source>
</evidence>
<dbReference type="InterPro" id="IPR006131">
    <property type="entry name" value="Asp_carbamoyltransf_Asp/Orn-bd"/>
</dbReference>
<dbReference type="InterPro" id="IPR013815">
    <property type="entry name" value="ATP_grasp_subdomain_1"/>
</dbReference>
<dbReference type="SMART" id="SM01097">
    <property type="entry name" value="CPSase_sm_chain"/>
    <property type="match status" value="1"/>
</dbReference>
<dbReference type="GeneID" id="63804141"/>
<evidence type="ECO:0000256" key="3">
    <source>
        <dbReference type="ARBA" id="ARBA00004852"/>
    </source>
</evidence>
<dbReference type="NCBIfam" id="NF002032">
    <property type="entry name" value="PRK00856.1"/>
    <property type="match status" value="1"/>
</dbReference>
<dbReference type="Pfam" id="PF02729">
    <property type="entry name" value="OTCace_N"/>
    <property type="match status" value="1"/>
</dbReference>
<keyword evidence="7" id="KW-0677">Repeat</keyword>
<reference evidence="25 26" key="1">
    <citation type="submission" date="2016-07" db="EMBL/GenBank/DDBJ databases">
        <title>Pervasive Adenine N6-methylation of Active Genes in Fungi.</title>
        <authorList>
            <consortium name="DOE Joint Genome Institute"/>
            <person name="Mondo S.J."/>
            <person name="Dannebaum R.O."/>
            <person name="Kuo R.C."/>
            <person name="Labutti K."/>
            <person name="Haridas S."/>
            <person name="Kuo A."/>
            <person name="Salamov A."/>
            <person name="Ahrendt S.R."/>
            <person name="Lipzen A."/>
            <person name="Sullivan W."/>
            <person name="Andreopoulos W.B."/>
            <person name="Clum A."/>
            <person name="Lindquist E."/>
            <person name="Daum C."/>
            <person name="Ramamoorthy G.K."/>
            <person name="Gryganskyi A."/>
            <person name="Culley D."/>
            <person name="Magnuson J.K."/>
            <person name="James T.Y."/>
            <person name="O'Malley M.A."/>
            <person name="Stajich J.E."/>
            <person name="Spatafora J.W."/>
            <person name="Visel A."/>
            <person name="Grigoriev I.V."/>
        </authorList>
    </citation>
    <scope>NUCLEOTIDE SEQUENCE [LARGE SCALE GENOMIC DNA]</scope>
    <source>
        <strain evidence="25 26">ATCC 12442</strain>
    </source>
</reference>
<dbReference type="FunFam" id="3.40.50.20:FF:000002">
    <property type="entry name" value="Carbamoyl-phosphate synthase large chain"/>
    <property type="match status" value="1"/>
</dbReference>
<evidence type="ECO:0000256" key="19">
    <source>
        <dbReference type="ARBA" id="ARBA00048859"/>
    </source>
</evidence>
<dbReference type="InterPro" id="IPR058047">
    <property type="entry name" value="CPSase_preATP-grasp"/>
</dbReference>
<comment type="catalytic activity">
    <reaction evidence="17">
        <text>hydrogencarbonate + NH4(+) + 2 ATP = carbamoyl phosphate + 2 ADP + phosphate + 2 H(+)</text>
        <dbReference type="Rhea" id="RHEA:18029"/>
        <dbReference type="ChEBI" id="CHEBI:15378"/>
        <dbReference type="ChEBI" id="CHEBI:17544"/>
        <dbReference type="ChEBI" id="CHEBI:28938"/>
        <dbReference type="ChEBI" id="CHEBI:30616"/>
        <dbReference type="ChEBI" id="CHEBI:43474"/>
        <dbReference type="ChEBI" id="CHEBI:58228"/>
        <dbReference type="ChEBI" id="CHEBI:456216"/>
        <dbReference type="EC" id="6.3.4.16"/>
    </reaction>
</comment>
<feature type="region of interest" description="Disordered" evidence="22">
    <location>
        <begin position="1941"/>
        <end position="1965"/>
    </location>
</feature>
<name>A0A1Y1W9J2_9FUNG</name>
<dbReference type="UniPathway" id="UPA00070">
    <property type="reaction ID" value="UER00115"/>
</dbReference>
<keyword evidence="8 21" id="KW-0547">Nucleotide-binding</keyword>
<keyword evidence="6" id="KW-0808">Transferase</keyword>
<dbReference type="FunFam" id="3.50.30.20:FF:000002">
    <property type="entry name" value="Carbamoyl-phosphate synthase 1, mitochondrial"/>
    <property type="match status" value="1"/>
</dbReference>
<dbReference type="Gene3D" id="3.40.50.1370">
    <property type="entry name" value="Aspartate/ornithine carbamoyltransferase"/>
    <property type="match status" value="2"/>
</dbReference>
<dbReference type="SUPFAM" id="SSF53671">
    <property type="entry name" value="Aspartate/ornithine carbamoyltransferase"/>
    <property type="match status" value="1"/>
</dbReference>
<evidence type="ECO:0000256" key="9">
    <source>
        <dbReference type="ARBA" id="ARBA00022801"/>
    </source>
</evidence>
<evidence type="ECO:0000256" key="22">
    <source>
        <dbReference type="SAM" id="MobiDB-lite"/>
    </source>
</evidence>
<dbReference type="NCBIfam" id="NF003671">
    <property type="entry name" value="PRK05294.1"/>
    <property type="match status" value="1"/>
</dbReference>
<comment type="similarity">
    <text evidence="13">In the 3rd section; belongs to the metallo-dependent hydrolases superfamily. DHOase family. CAD subfamily.</text>
</comment>
<keyword evidence="5" id="KW-0436">Ligase</keyword>
<feature type="domain" description="ATP-grasp" evidence="23">
    <location>
        <begin position="1162"/>
        <end position="1353"/>
    </location>
</feature>
<dbReference type="InterPro" id="IPR006132">
    <property type="entry name" value="Asp/Orn_carbamoyltranf_P-bd"/>
</dbReference>
<dbReference type="SUPFAM" id="SSF51556">
    <property type="entry name" value="Metallo-dependent hydrolases"/>
    <property type="match status" value="1"/>
</dbReference>
<dbReference type="InterPro" id="IPR036914">
    <property type="entry name" value="MGS-like_dom_sf"/>
</dbReference>
<dbReference type="InterPro" id="IPR017926">
    <property type="entry name" value="GATASE"/>
</dbReference>
<dbReference type="CDD" id="cd01423">
    <property type="entry name" value="MGS_CPS_I_III"/>
    <property type="match status" value="1"/>
</dbReference>
<comment type="catalytic activity">
    <reaction evidence="20">
        <text>L-glutamine + H2O = L-glutamate + NH4(+)</text>
        <dbReference type="Rhea" id="RHEA:15889"/>
        <dbReference type="ChEBI" id="CHEBI:15377"/>
        <dbReference type="ChEBI" id="CHEBI:28938"/>
        <dbReference type="ChEBI" id="CHEBI:29985"/>
        <dbReference type="ChEBI" id="CHEBI:58359"/>
        <dbReference type="EC" id="3.5.1.2"/>
    </reaction>
</comment>
<dbReference type="FunFam" id="3.20.20.140:FF:000036">
    <property type="entry name" value="Carbamoyl-phosphate synthase large chain"/>
    <property type="match status" value="1"/>
</dbReference>
<dbReference type="PRINTS" id="PR00099">
    <property type="entry name" value="CPSGATASE"/>
</dbReference>
<evidence type="ECO:0000256" key="20">
    <source>
        <dbReference type="ARBA" id="ARBA00049534"/>
    </source>
</evidence>
<evidence type="ECO:0000256" key="10">
    <source>
        <dbReference type="ARBA" id="ARBA00022840"/>
    </source>
</evidence>
<comment type="pathway">
    <text evidence="2">Pyrimidine metabolism; UMP biosynthesis via de novo pathway; (S)-dihydroorotate from bicarbonate: step 1/3.</text>
</comment>
<dbReference type="EMBL" id="MCFD01000006">
    <property type="protein sequence ID" value="ORX70207.1"/>
    <property type="molecule type" value="Genomic_DNA"/>
</dbReference>
<dbReference type="CDD" id="cd01744">
    <property type="entry name" value="GATase1_CPSase"/>
    <property type="match status" value="1"/>
</dbReference>
<keyword evidence="12" id="KW-0511">Multifunctional enzyme</keyword>
<dbReference type="GO" id="GO:0006526">
    <property type="term" value="P:L-arginine biosynthetic process"/>
    <property type="evidence" value="ECO:0007669"/>
    <property type="project" value="TreeGrafter"/>
</dbReference>
<evidence type="ECO:0000256" key="12">
    <source>
        <dbReference type="ARBA" id="ARBA00023268"/>
    </source>
</evidence>
<dbReference type="PANTHER" id="PTHR11405">
    <property type="entry name" value="CARBAMOYLTRANSFERASE FAMILY MEMBER"/>
    <property type="match status" value="1"/>
</dbReference>
<keyword evidence="9" id="KW-0378">Hydrolase</keyword>
<dbReference type="NCBIfam" id="TIGR00670">
    <property type="entry name" value="asp_carb_tr"/>
    <property type="match status" value="1"/>
</dbReference>
<evidence type="ECO:0000256" key="7">
    <source>
        <dbReference type="ARBA" id="ARBA00022737"/>
    </source>
</evidence>
<proteinExistence type="inferred from homology"/>
<dbReference type="SUPFAM" id="SSF48108">
    <property type="entry name" value="Carbamoyl phosphate synthetase, large subunit connection domain"/>
    <property type="match status" value="1"/>
</dbReference>
<evidence type="ECO:0000256" key="2">
    <source>
        <dbReference type="ARBA" id="ARBA00004812"/>
    </source>
</evidence>
<dbReference type="HAMAP" id="MF_00001">
    <property type="entry name" value="Asp_carb_tr"/>
    <property type="match status" value="1"/>
</dbReference>
<dbReference type="GO" id="GO:0004070">
    <property type="term" value="F:aspartate carbamoyltransferase activity"/>
    <property type="evidence" value="ECO:0007669"/>
    <property type="project" value="UniProtKB-EC"/>
</dbReference>
<evidence type="ECO:0000256" key="8">
    <source>
        <dbReference type="ARBA" id="ARBA00022741"/>
    </source>
</evidence>
<organism evidence="25 26">
    <name type="scientific">Linderina pennispora</name>
    <dbReference type="NCBI Taxonomy" id="61395"/>
    <lineage>
        <taxon>Eukaryota</taxon>
        <taxon>Fungi</taxon>
        <taxon>Fungi incertae sedis</taxon>
        <taxon>Zoopagomycota</taxon>
        <taxon>Kickxellomycotina</taxon>
        <taxon>Kickxellomycetes</taxon>
        <taxon>Kickxellales</taxon>
        <taxon>Kickxellaceae</taxon>
        <taxon>Linderina</taxon>
    </lineage>
</organism>
<dbReference type="Pfam" id="PF00988">
    <property type="entry name" value="CPSase_sm_chain"/>
    <property type="match status" value="1"/>
</dbReference>
<dbReference type="Pfam" id="PF02142">
    <property type="entry name" value="MGS"/>
    <property type="match status" value="1"/>
</dbReference>
<dbReference type="FunFam" id="3.40.50.1370:FF:000002">
    <property type="entry name" value="Aspartate carbamoyltransferase 2"/>
    <property type="match status" value="1"/>
</dbReference>
<dbReference type="PRINTS" id="PR00098">
    <property type="entry name" value="CPSASE"/>
</dbReference>
<dbReference type="PROSITE" id="PS00867">
    <property type="entry name" value="CPSASE_2"/>
    <property type="match status" value="2"/>
</dbReference>
<evidence type="ECO:0000256" key="1">
    <source>
        <dbReference type="ARBA" id="ARBA00001947"/>
    </source>
</evidence>
<dbReference type="InterPro" id="IPR036901">
    <property type="entry name" value="Asp/Orn_carbamoylTrfase_sf"/>
</dbReference>
<dbReference type="Gene3D" id="3.40.50.1380">
    <property type="entry name" value="Methylglyoxal synthase-like domain"/>
    <property type="match status" value="1"/>
</dbReference>
<dbReference type="InterPro" id="IPR005479">
    <property type="entry name" value="CPAse_ATP-bd"/>
</dbReference>
<dbReference type="PROSITE" id="PS00866">
    <property type="entry name" value="CPSASE_1"/>
    <property type="match status" value="2"/>
</dbReference>
<dbReference type="GO" id="GO:0006207">
    <property type="term" value="P:'de novo' pyrimidine nucleobase biosynthetic process"/>
    <property type="evidence" value="ECO:0007669"/>
    <property type="project" value="InterPro"/>
</dbReference>
<dbReference type="SMART" id="SM01096">
    <property type="entry name" value="CPSase_L_D3"/>
    <property type="match status" value="1"/>
</dbReference>
<dbReference type="InterPro" id="IPR006275">
    <property type="entry name" value="CPSase_lsu"/>
</dbReference>
<dbReference type="FunFam" id="1.10.1030.10:FF:000001">
    <property type="entry name" value="Carbamoyl-phosphate synthase large chain"/>
    <property type="match status" value="1"/>
</dbReference>
<dbReference type="HAMAP" id="MF_01209">
    <property type="entry name" value="CPSase_S_chain"/>
    <property type="match status" value="1"/>
</dbReference>
<dbReference type="InterPro" id="IPR011607">
    <property type="entry name" value="MGS-like_dom"/>
</dbReference>
<dbReference type="FunFam" id="3.40.50.1380:FF:000005">
    <property type="entry name" value="CAD protein-like isoform X1"/>
    <property type="match status" value="1"/>
</dbReference>
<dbReference type="SUPFAM" id="SSF52335">
    <property type="entry name" value="Methylglyoxal synthase-like"/>
    <property type="match status" value="1"/>
</dbReference>
<evidence type="ECO:0000259" key="24">
    <source>
        <dbReference type="PROSITE" id="PS51855"/>
    </source>
</evidence>
<dbReference type="Gene3D" id="3.20.20.140">
    <property type="entry name" value="Metal-dependent hydrolases"/>
    <property type="match status" value="1"/>
</dbReference>
<dbReference type="Pfam" id="PF02787">
    <property type="entry name" value="CPSase_L_D3"/>
    <property type="match status" value="1"/>
</dbReference>
<dbReference type="Proteomes" id="UP000193922">
    <property type="component" value="Unassembled WGS sequence"/>
</dbReference>
<comment type="similarity">
    <text evidence="16">In the 2nd section; belongs to the CarB family.</text>
</comment>
<dbReference type="NCBIfam" id="TIGR01368">
    <property type="entry name" value="CPSaseIIsmall"/>
    <property type="match status" value="1"/>
</dbReference>
<dbReference type="GO" id="GO:0005524">
    <property type="term" value="F:ATP binding"/>
    <property type="evidence" value="ECO:0007669"/>
    <property type="project" value="UniProtKB-UniRule"/>
</dbReference>
<dbReference type="InterPro" id="IPR036480">
    <property type="entry name" value="CarbP_synth_ssu_N_sf"/>
</dbReference>
<dbReference type="NCBIfam" id="NF009475">
    <property type="entry name" value="PRK12838.1"/>
    <property type="match status" value="1"/>
</dbReference>
<dbReference type="Gene3D" id="3.50.30.20">
    <property type="entry name" value="Carbamoyl-phosphate synthase small subunit, N-terminal domain"/>
    <property type="match status" value="1"/>
</dbReference>
<dbReference type="PROSITE" id="PS51855">
    <property type="entry name" value="MGS"/>
    <property type="match status" value="1"/>
</dbReference>
<evidence type="ECO:0000256" key="15">
    <source>
        <dbReference type="ARBA" id="ARBA00043984"/>
    </source>
</evidence>
<dbReference type="Gene3D" id="3.40.50.880">
    <property type="match status" value="1"/>
</dbReference>
<evidence type="ECO:0000256" key="6">
    <source>
        <dbReference type="ARBA" id="ARBA00022679"/>
    </source>
</evidence>
<dbReference type="Gene3D" id="1.10.1030.10">
    <property type="entry name" value="Carbamoyl-phosphate synthetase, large subunit oligomerisation domain"/>
    <property type="match status" value="1"/>
</dbReference>
<accession>A0A1Y1W9J2</accession>
<dbReference type="PANTHER" id="PTHR11405:SF5">
    <property type="entry name" value="CAD PROTEIN"/>
    <property type="match status" value="1"/>
</dbReference>
<protein>
    <submittedName>
        <fullName evidence="25">Carbamoyl-phosphate synth</fullName>
    </submittedName>
</protein>
<dbReference type="Pfam" id="PF02786">
    <property type="entry name" value="CPSase_L_D2"/>
    <property type="match status" value="2"/>
</dbReference>
<comment type="catalytic activity">
    <reaction evidence="18">
        <text>hydrogencarbonate + L-glutamine + 2 ATP + H2O = carbamoyl phosphate + L-glutamate + 2 ADP + phosphate + 2 H(+)</text>
        <dbReference type="Rhea" id="RHEA:18633"/>
        <dbReference type="ChEBI" id="CHEBI:15377"/>
        <dbReference type="ChEBI" id="CHEBI:15378"/>
        <dbReference type="ChEBI" id="CHEBI:17544"/>
        <dbReference type="ChEBI" id="CHEBI:29985"/>
        <dbReference type="ChEBI" id="CHEBI:30616"/>
        <dbReference type="ChEBI" id="CHEBI:43474"/>
        <dbReference type="ChEBI" id="CHEBI:58228"/>
        <dbReference type="ChEBI" id="CHEBI:58359"/>
        <dbReference type="ChEBI" id="CHEBI:456216"/>
        <dbReference type="EC" id="6.3.5.5"/>
    </reaction>
</comment>
<dbReference type="GO" id="GO:0004359">
    <property type="term" value="F:glutaminase activity"/>
    <property type="evidence" value="ECO:0007669"/>
    <property type="project" value="UniProtKB-EC"/>
</dbReference>
<dbReference type="SUPFAM" id="SSF52317">
    <property type="entry name" value="Class I glutamine amidotransferase-like"/>
    <property type="match status" value="1"/>
</dbReference>
<dbReference type="PROSITE" id="PS51273">
    <property type="entry name" value="GATASE_TYPE_1"/>
    <property type="match status" value="1"/>
</dbReference>
<dbReference type="FunFam" id="3.30.1490.20:FF:000001">
    <property type="entry name" value="Carbamoyl-phosphate synthase large chain"/>
    <property type="match status" value="1"/>
</dbReference>
<dbReference type="GO" id="GO:0016597">
    <property type="term" value="F:amino acid binding"/>
    <property type="evidence" value="ECO:0007669"/>
    <property type="project" value="InterPro"/>
</dbReference>
<dbReference type="FunFam" id="3.40.50.20:FF:000011">
    <property type="entry name" value="CAD protein-like isoform X1"/>
    <property type="match status" value="1"/>
</dbReference>
<dbReference type="Gene3D" id="3.30.470.20">
    <property type="entry name" value="ATP-grasp fold, B domain"/>
    <property type="match status" value="2"/>
</dbReference>
<dbReference type="GO" id="GO:0046872">
    <property type="term" value="F:metal ion binding"/>
    <property type="evidence" value="ECO:0007669"/>
    <property type="project" value="InterPro"/>
</dbReference>
<dbReference type="InterPro" id="IPR029062">
    <property type="entry name" value="Class_I_gatase-like"/>
</dbReference>
<evidence type="ECO:0000313" key="25">
    <source>
        <dbReference type="EMBL" id="ORX70207.1"/>
    </source>
</evidence>
<dbReference type="InterPro" id="IPR005480">
    <property type="entry name" value="CPSase_lsu_oligo"/>
</dbReference>
<dbReference type="InterPro" id="IPR016185">
    <property type="entry name" value="PreATP-grasp_dom_sf"/>
</dbReference>
<evidence type="ECO:0000256" key="17">
    <source>
        <dbReference type="ARBA" id="ARBA00047359"/>
    </source>
</evidence>
<dbReference type="NCBIfam" id="NF009455">
    <property type="entry name" value="PRK12815.1"/>
    <property type="match status" value="1"/>
</dbReference>
<dbReference type="OrthoDB" id="1924069at2759"/>
<dbReference type="FunFam" id="3.30.470.20:FF:000004">
    <property type="entry name" value="Carbamoyl-phosphate synthase (glutamine-hydrolyzing)"/>
    <property type="match status" value="1"/>
</dbReference>
<feature type="domain" description="ATP-grasp" evidence="23">
    <location>
        <begin position="622"/>
        <end position="814"/>
    </location>
</feature>
<evidence type="ECO:0000313" key="26">
    <source>
        <dbReference type="Proteomes" id="UP000193922"/>
    </source>
</evidence>
<dbReference type="InterPro" id="IPR005483">
    <property type="entry name" value="CPSase_dom"/>
</dbReference>
<dbReference type="SUPFAM" id="SSF52440">
    <property type="entry name" value="PreATP-grasp domain"/>
    <property type="match status" value="2"/>
</dbReference>
<dbReference type="InterPro" id="IPR002474">
    <property type="entry name" value="CarbamoylP_synth_ssu_N"/>
</dbReference>
<dbReference type="GO" id="GO:0006541">
    <property type="term" value="P:glutamine metabolic process"/>
    <property type="evidence" value="ECO:0007669"/>
    <property type="project" value="InterPro"/>
</dbReference>
<evidence type="ECO:0000256" key="16">
    <source>
        <dbReference type="ARBA" id="ARBA00043998"/>
    </source>
</evidence>
<dbReference type="SMART" id="SM00851">
    <property type="entry name" value="MGS"/>
    <property type="match status" value="1"/>
</dbReference>
<feature type="domain" description="MGS-like" evidence="24">
    <location>
        <begin position="1419"/>
        <end position="1580"/>
    </location>
</feature>
<evidence type="ECO:0000256" key="5">
    <source>
        <dbReference type="ARBA" id="ARBA00022598"/>
    </source>
</evidence>
<dbReference type="GO" id="GO:0044205">
    <property type="term" value="P:'de novo' UMP biosynthetic process"/>
    <property type="evidence" value="ECO:0007669"/>
    <property type="project" value="UniProtKB-UniPathway"/>
</dbReference>
<dbReference type="FunFam" id="3.30.470.20:FF:000001">
    <property type="entry name" value="Carbamoyl-phosphate synthase large chain"/>
    <property type="match status" value="1"/>
</dbReference>
<comment type="pathway">
    <text evidence="3">Pyrimidine metabolism; UMP biosynthesis via de novo pathway; (S)-dihydroorotate from bicarbonate: step 2/3.</text>
</comment>
<dbReference type="InterPro" id="IPR035686">
    <property type="entry name" value="CPSase_GATase1"/>
</dbReference>
<dbReference type="InterPro" id="IPR011761">
    <property type="entry name" value="ATP-grasp"/>
</dbReference>
<dbReference type="InterPro" id="IPR006130">
    <property type="entry name" value="Asp/Orn_carbamoylTrfase"/>
</dbReference>
<dbReference type="PRINTS" id="PR00100">
    <property type="entry name" value="AOTCASE"/>
</dbReference>
<comment type="cofactor">
    <cofactor evidence="1">
        <name>Zn(2+)</name>
        <dbReference type="ChEBI" id="CHEBI:29105"/>
    </cofactor>
</comment>
<keyword evidence="4" id="KW-0597">Phosphoprotein</keyword>
<dbReference type="Pfam" id="PF00185">
    <property type="entry name" value="OTCace"/>
    <property type="match status" value="1"/>
</dbReference>
<dbReference type="FunFam" id="3.40.50.1370:FF:000005">
    <property type="entry name" value="CAD protein-like isoform X1"/>
    <property type="match status" value="1"/>
</dbReference>
<evidence type="ECO:0000256" key="4">
    <source>
        <dbReference type="ARBA" id="ARBA00022553"/>
    </source>
</evidence>
<dbReference type="InterPro" id="IPR006274">
    <property type="entry name" value="CarbamoylP_synth_ssu"/>
</dbReference>
<comment type="similarity">
    <text evidence="14">In the C-terminal section; belongs to the aspartate/ornithine carbamoyltransferase superfamily. ATCase family.</text>
</comment>